<evidence type="ECO:0000256" key="1">
    <source>
        <dbReference type="SAM" id="MobiDB-lite"/>
    </source>
</evidence>
<gene>
    <name evidence="2" type="ORF">P0O24_04310</name>
</gene>
<feature type="region of interest" description="Disordered" evidence="1">
    <location>
        <begin position="61"/>
        <end position="110"/>
    </location>
</feature>
<dbReference type="RefSeq" id="WP_316968508.1">
    <property type="nucleotide sequence ID" value="NZ_JARFPL010000010.1"/>
</dbReference>
<protein>
    <submittedName>
        <fullName evidence="2">DUF2953 domain-containing protein</fullName>
    </submittedName>
</protein>
<proteinExistence type="predicted"/>
<feature type="compositionally biased region" description="Acidic residues" evidence="1">
    <location>
        <begin position="65"/>
        <end position="75"/>
    </location>
</feature>
<organism evidence="2 3">
    <name type="scientific">Candidatus Methanocrinis alkalitolerans</name>
    <dbReference type="NCBI Taxonomy" id="3033395"/>
    <lineage>
        <taxon>Archaea</taxon>
        <taxon>Methanobacteriati</taxon>
        <taxon>Methanobacteriota</taxon>
        <taxon>Stenosarchaea group</taxon>
        <taxon>Methanomicrobia</taxon>
        <taxon>Methanotrichales</taxon>
        <taxon>Methanotrichaceae</taxon>
        <taxon>Methanocrinis</taxon>
    </lineage>
</organism>
<dbReference type="Pfam" id="PF11167">
    <property type="entry name" value="DUF2953"/>
    <property type="match status" value="1"/>
</dbReference>
<sequence>MIHLSIPDPGLAALILLLISLCLLLVPIDLEGRVSVGGDRPETRIKIGWLFGRLHRVVFTSSGEEGSEEGDGEEEMVGRGVDEEGFEEEGEGGEEEGEEEGEEGEGQSPSRIGLQLLRTEGFLGNLARLLRGLLGTLQVRTLSIDMMIGLSDPAETGEAVGLLTAALAPLEALAPVRARIVPNFAEEVVAGSAEGMIRIVPIRIVPPFARFLISPPTWRAGWRAASAWREKR</sequence>
<evidence type="ECO:0000313" key="3">
    <source>
        <dbReference type="Proteomes" id="UP001215956"/>
    </source>
</evidence>
<feature type="compositionally biased region" description="Acidic residues" evidence="1">
    <location>
        <begin position="83"/>
        <end position="105"/>
    </location>
</feature>
<keyword evidence="3" id="KW-1185">Reference proteome</keyword>
<name>A0ABT5XDL1_9EURY</name>
<evidence type="ECO:0000313" key="2">
    <source>
        <dbReference type="EMBL" id="MDF0592801.1"/>
    </source>
</evidence>
<dbReference type="InterPro" id="IPR021338">
    <property type="entry name" value="DUF2953"/>
</dbReference>
<dbReference type="EMBL" id="JARFPL010000010">
    <property type="protein sequence ID" value="MDF0592801.1"/>
    <property type="molecule type" value="Genomic_DNA"/>
</dbReference>
<reference evidence="2 3" key="1">
    <citation type="submission" date="2023-03" db="EMBL/GenBank/DDBJ databases">
        <title>Whole genome sequencing of Methanotrichaceae archaeon M04Ac.</title>
        <authorList>
            <person name="Khomyakova M.A."/>
            <person name="Merkel A.Y."/>
            <person name="Slobodkin A.I."/>
        </authorList>
    </citation>
    <scope>NUCLEOTIDE SEQUENCE [LARGE SCALE GENOMIC DNA]</scope>
    <source>
        <strain evidence="2 3">M04Ac</strain>
    </source>
</reference>
<comment type="caution">
    <text evidence="2">The sequence shown here is derived from an EMBL/GenBank/DDBJ whole genome shotgun (WGS) entry which is preliminary data.</text>
</comment>
<accession>A0ABT5XDL1</accession>
<dbReference type="Proteomes" id="UP001215956">
    <property type="component" value="Unassembled WGS sequence"/>
</dbReference>